<dbReference type="EMBL" id="CABPSI010000006">
    <property type="protein sequence ID" value="VVE54375.1"/>
    <property type="molecule type" value="Genomic_DNA"/>
</dbReference>
<dbReference type="PANTHER" id="PTHR43215">
    <property type="entry name" value="RADIAL SPOKE HEAD 1 HOMOLOG"/>
    <property type="match status" value="1"/>
</dbReference>
<dbReference type="Proteomes" id="UP000333828">
    <property type="component" value="Unassembled WGS sequence"/>
</dbReference>
<gene>
    <name evidence="2" type="ORF">PIN31115_04899</name>
</gene>
<protein>
    <submittedName>
        <fullName evidence="2">MORN repeat-containing protein</fullName>
    </submittedName>
</protein>
<organism evidence="2 3">
    <name type="scientific">Pandoraea iniqua</name>
    <dbReference type="NCBI Taxonomy" id="2508288"/>
    <lineage>
        <taxon>Bacteria</taxon>
        <taxon>Pseudomonadati</taxon>
        <taxon>Pseudomonadota</taxon>
        <taxon>Betaproteobacteria</taxon>
        <taxon>Burkholderiales</taxon>
        <taxon>Burkholderiaceae</taxon>
        <taxon>Pandoraea</taxon>
    </lineage>
</organism>
<dbReference type="InterPro" id="IPR003409">
    <property type="entry name" value="MORN"/>
</dbReference>
<keyword evidence="1" id="KW-0677">Repeat</keyword>
<name>A0A5E4Z1A8_9BURK</name>
<dbReference type="SUPFAM" id="SSF82185">
    <property type="entry name" value="Histone H3 K4-specific methyltransferase SET7/9 N-terminal domain"/>
    <property type="match status" value="1"/>
</dbReference>
<evidence type="ECO:0000313" key="3">
    <source>
        <dbReference type="Proteomes" id="UP000333828"/>
    </source>
</evidence>
<dbReference type="PANTHER" id="PTHR43215:SF14">
    <property type="entry name" value="RADIAL SPOKE HEAD 1 HOMOLOG"/>
    <property type="match status" value="1"/>
</dbReference>
<dbReference type="Pfam" id="PF02493">
    <property type="entry name" value="MORN"/>
    <property type="match status" value="3"/>
</dbReference>
<proteinExistence type="predicted"/>
<dbReference type="Gene3D" id="2.20.110.10">
    <property type="entry name" value="Histone H3 K4-specific methyltransferase SET7/9 N-terminal domain"/>
    <property type="match status" value="1"/>
</dbReference>
<keyword evidence="3" id="KW-1185">Reference proteome</keyword>
<reference evidence="2 3" key="1">
    <citation type="submission" date="2019-08" db="EMBL/GenBank/DDBJ databases">
        <authorList>
            <person name="Peeters C."/>
        </authorList>
    </citation>
    <scope>NUCLEOTIDE SEQUENCE [LARGE SCALE GENOMIC DNA]</scope>
    <source>
        <strain evidence="2 3">LMG 31115</strain>
    </source>
</reference>
<dbReference type="AlphaFoldDB" id="A0A5E4Z1A8"/>
<dbReference type="SMART" id="SM00698">
    <property type="entry name" value="MORN"/>
    <property type="match status" value="3"/>
</dbReference>
<evidence type="ECO:0000313" key="2">
    <source>
        <dbReference type="EMBL" id="VVE54375.1"/>
    </source>
</evidence>
<evidence type="ECO:0000256" key="1">
    <source>
        <dbReference type="ARBA" id="ARBA00022737"/>
    </source>
</evidence>
<sequence length="428" mass="44975">MAVSMLAASVLTIRWIRIDTSVGSIALRKWGRTMRNALDFTKLILLGSLTTLAACASAPRAPALPSTWTMTTEGCQTWNRTPSATSTETVTWDGACVGGYVDGPGTLTWFQDGSYSQRFVGTMRAGKRQGIGEYYWASGDRYQGAFENDLRTGKGSYSWSSGDTYSGDFIDGQRTGYGVYTYANGNRFEGDQSNGSFMNGNLTAANGEAIARYSDGKRIALRYEPAQASNQTSSGAGFGAVLGAIAQGLAAAGGKNSAQLQAAASVMNSSAGGGSSAARAYSAPNTAAGGNATSAMSGTETQPMVNNCLSLTRSHKYSMRINNSCGFEVSMIYCYTSISNAARTGFDVTSNACTNYRTSASANVVVGASSFIEVNAPDNTSPVEFIACKSANDGYPEKLRFDGSRLNGQCHYRQTTAGSGSRGFGAVR</sequence>
<accession>A0A5E4Z1A8</accession>